<dbReference type="Gene3D" id="1.10.357.10">
    <property type="entry name" value="Tetracycline Repressor, domain 2"/>
    <property type="match status" value="1"/>
</dbReference>
<reference evidence="6 7" key="1">
    <citation type="submission" date="2019-07" db="EMBL/GenBank/DDBJ databases">
        <title>R&amp;d 2014.</title>
        <authorList>
            <person name="Klenk H.-P."/>
        </authorList>
    </citation>
    <scope>NUCLEOTIDE SEQUENCE [LARGE SCALE GENOMIC DNA]</scope>
    <source>
        <strain evidence="6 7">DSM 43194</strain>
    </source>
</reference>
<dbReference type="Gene3D" id="1.10.10.60">
    <property type="entry name" value="Homeodomain-like"/>
    <property type="match status" value="1"/>
</dbReference>
<dbReference type="RefSeq" id="WP_030530455.1">
    <property type="nucleotide sequence ID" value="NZ_JOIJ01000002.1"/>
</dbReference>
<dbReference type="EMBL" id="VLJV01000001">
    <property type="protein sequence ID" value="TWH19406.1"/>
    <property type="molecule type" value="Genomic_DNA"/>
</dbReference>
<sequence length="203" mass="22112">MSEHSDPARATRRSGEELREAILDAVRGELFERGYAGLTFDGVAHRAQTSKPVIYRRYTSRAQMVIDALIRSSPADLPAETTGSLRDDLVALGTALARRFEQLGIHTVRRLIAEIDDDLLPQLAELASAPAEKALLRTLGDARARGELPAEPLPDRVAMLPLALLSHEMLFNGHVDDAAVTDIVDTICMPMLTRTHHGGSATD</sequence>
<organism evidence="6 7">
    <name type="scientific">Prauserella rugosa</name>
    <dbReference type="NCBI Taxonomy" id="43354"/>
    <lineage>
        <taxon>Bacteria</taxon>
        <taxon>Bacillati</taxon>
        <taxon>Actinomycetota</taxon>
        <taxon>Actinomycetes</taxon>
        <taxon>Pseudonocardiales</taxon>
        <taxon>Pseudonocardiaceae</taxon>
        <taxon>Prauserella</taxon>
    </lineage>
</organism>
<dbReference type="InterPro" id="IPR036271">
    <property type="entry name" value="Tet_transcr_reg_TetR-rel_C_sf"/>
</dbReference>
<dbReference type="OrthoDB" id="9796019at2"/>
<dbReference type="GO" id="GO:0000976">
    <property type="term" value="F:transcription cis-regulatory region binding"/>
    <property type="evidence" value="ECO:0007669"/>
    <property type="project" value="TreeGrafter"/>
</dbReference>
<dbReference type="Pfam" id="PF00440">
    <property type="entry name" value="TetR_N"/>
    <property type="match status" value="1"/>
</dbReference>
<comment type="caution">
    <text evidence="6">The sequence shown here is derived from an EMBL/GenBank/DDBJ whole genome shotgun (WGS) entry which is preliminary data.</text>
</comment>
<dbReference type="PANTHER" id="PTHR30055">
    <property type="entry name" value="HTH-TYPE TRANSCRIPTIONAL REGULATOR RUTR"/>
    <property type="match status" value="1"/>
</dbReference>
<keyword evidence="1" id="KW-0805">Transcription regulation</keyword>
<keyword evidence="7" id="KW-1185">Reference proteome</keyword>
<evidence type="ECO:0000259" key="5">
    <source>
        <dbReference type="PROSITE" id="PS50977"/>
    </source>
</evidence>
<dbReference type="InterPro" id="IPR009057">
    <property type="entry name" value="Homeodomain-like_sf"/>
</dbReference>
<dbReference type="SUPFAM" id="SSF46689">
    <property type="entry name" value="Homeodomain-like"/>
    <property type="match status" value="1"/>
</dbReference>
<dbReference type="PROSITE" id="PS50977">
    <property type="entry name" value="HTH_TETR_2"/>
    <property type="match status" value="1"/>
</dbReference>
<dbReference type="AlphaFoldDB" id="A0A660C7T4"/>
<keyword evidence="3" id="KW-0804">Transcription</keyword>
<dbReference type="Proteomes" id="UP000317303">
    <property type="component" value="Unassembled WGS sequence"/>
</dbReference>
<name>A0A660C7T4_9PSEU</name>
<dbReference type="SUPFAM" id="SSF48498">
    <property type="entry name" value="Tetracyclin repressor-like, C-terminal domain"/>
    <property type="match status" value="1"/>
</dbReference>
<evidence type="ECO:0000313" key="6">
    <source>
        <dbReference type="EMBL" id="TWH19406.1"/>
    </source>
</evidence>
<dbReference type="GO" id="GO:0003700">
    <property type="term" value="F:DNA-binding transcription factor activity"/>
    <property type="evidence" value="ECO:0007669"/>
    <property type="project" value="TreeGrafter"/>
</dbReference>
<accession>A0A660C7T4</accession>
<evidence type="ECO:0000256" key="2">
    <source>
        <dbReference type="ARBA" id="ARBA00023125"/>
    </source>
</evidence>
<feature type="domain" description="HTH tetR-type" evidence="5">
    <location>
        <begin position="16"/>
        <end position="76"/>
    </location>
</feature>
<dbReference type="InterPro" id="IPR001647">
    <property type="entry name" value="HTH_TetR"/>
</dbReference>
<gene>
    <name evidence="6" type="ORF">JD82_01230</name>
</gene>
<dbReference type="InterPro" id="IPR050109">
    <property type="entry name" value="HTH-type_TetR-like_transc_reg"/>
</dbReference>
<evidence type="ECO:0000256" key="4">
    <source>
        <dbReference type="PROSITE-ProRule" id="PRU00335"/>
    </source>
</evidence>
<dbReference type="PANTHER" id="PTHR30055:SF148">
    <property type="entry name" value="TETR-FAMILY TRANSCRIPTIONAL REGULATOR"/>
    <property type="match status" value="1"/>
</dbReference>
<evidence type="ECO:0000313" key="7">
    <source>
        <dbReference type="Proteomes" id="UP000317303"/>
    </source>
</evidence>
<feature type="DNA-binding region" description="H-T-H motif" evidence="4">
    <location>
        <begin position="39"/>
        <end position="58"/>
    </location>
</feature>
<protein>
    <submittedName>
        <fullName evidence="6">TetR family transcriptional regulator</fullName>
    </submittedName>
</protein>
<proteinExistence type="predicted"/>
<dbReference type="InterPro" id="IPR011075">
    <property type="entry name" value="TetR_C"/>
</dbReference>
<dbReference type="Pfam" id="PF16859">
    <property type="entry name" value="TetR_C_11"/>
    <property type="match status" value="1"/>
</dbReference>
<evidence type="ECO:0000256" key="3">
    <source>
        <dbReference type="ARBA" id="ARBA00023163"/>
    </source>
</evidence>
<evidence type="ECO:0000256" key="1">
    <source>
        <dbReference type="ARBA" id="ARBA00023015"/>
    </source>
</evidence>
<keyword evidence="2 4" id="KW-0238">DNA-binding</keyword>